<evidence type="ECO:0000259" key="12">
    <source>
        <dbReference type="Pfam" id="PF02931"/>
    </source>
</evidence>
<keyword evidence="7 11" id="KW-1133">Transmembrane helix</keyword>
<dbReference type="Gene3D" id="2.70.170.10">
    <property type="entry name" value="Neurotransmitter-gated ion-channel ligand-binding domain"/>
    <property type="match status" value="1"/>
</dbReference>
<evidence type="ECO:0000256" key="7">
    <source>
        <dbReference type="ARBA" id="ARBA00022989"/>
    </source>
</evidence>
<keyword evidence="6" id="KW-0732">Signal</keyword>
<evidence type="ECO:0000259" key="13">
    <source>
        <dbReference type="Pfam" id="PF02932"/>
    </source>
</evidence>
<dbReference type="PANTHER" id="PTHR18945">
    <property type="entry name" value="NEUROTRANSMITTER GATED ION CHANNEL"/>
    <property type="match status" value="1"/>
</dbReference>
<evidence type="ECO:0000256" key="11">
    <source>
        <dbReference type="SAM" id="Phobius"/>
    </source>
</evidence>
<dbReference type="Proteomes" id="UP000887116">
    <property type="component" value="Unassembled WGS sequence"/>
</dbReference>
<dbReference type="InterPro" id="IPR006201">
    <property type="entry name" value="Neur_channel"/>
</dbReference>
<dbReference type="InterPro" id="IPR006202">
    <property type="entry name" value="Neur_chan_lig-bd"/>
</dbReference>
<feature type="domain" description="Neurotransmitter-gated ion-channel transmembrane" evidence="13">
    <location>
        <begin position="156"/>
        <end position="196"/>
    </location>
</feature>
<dbReference type="Pfam" id="PF02932">
    <property type="entry name" value="Neur_chan_memb"/>
    <property type="match status" value="1"/>
</dbReference>
<proteinExistence type="predicted"/>
<organism evidence="14 15">
    <name type="scientific">Trichonephila clavata</name>
    <name type="common">Joro spider</name>
    <name type="synonym">Nephila clavata</name>
    <dbReference type="NCBI Taxonomy" id="2740835"/>
    <lineage>
        <taxon>Eukaryota</taxon>
        <taxon>Metazoa</taxon>
        <taxon>Ecdysozoa</taxon>
        <taxon>Arthropoda</taxon>
        <taxon>Chelicerata</taxon>
        <taxon>Arachnida</taxon>
        <taxon>Araneae</taxon>
        <taxon>Araneomorphae</taxon>
        <taxon>Entelegynae</taxon>
        <taxon>Araneoidea</taxon>
        <taxon>Nephilidae</taxon>
        <taxon>Trichonephila</taxon>
    </lineage>
</organism>
<dbReference type="Gene3D" id="1.20.58.390">
    <property type="entry name" value="Neurotransmitter-gated ion-channel transmembrane domain"/>
    <property type="match status" value="1"/>
</dbReference>
<dbReference type="InterPro" id="IPR006029">
    <property type="entry name" value="Neurotrans-gated_channel_TM"/>
</dbReference>
<keyword evidence="15" id="KW-1185">Reference proteome</keyword>
<dbReference type="PROSITE" id="PS00236">
    <property type="entry name" value="NEUROTR_ION_CHANNEL"/>
    <property type="match status" value="1"/>
</dbReference>
<evidence type="ECO:0000256" key="9">
    <source>
        <dbReference type="ARBA" id="ARBA00023136"/>
    </source>
</evidence>
<dbReference type="SUPFAM" id="SSF63712">
    <property type="entry name" value="Nicotinic receptor ligand binding domain-like"/>
    <property type="match status" value="1"/>
</dbReference>
<keyword evidence="8" id="KW-0406">Ion transport</keyword>
<keyword evidence="3" id="KW-0813">Transport</keyword>
<keyword evidence="14" id="KW-0675">Receptor</keyword>
<dbReference type="InterPro" id="IPR006028">
    <property type="entry name" value="GABAA/Glycine_rcpt"/>
</dbReference>
<evidence type="ECO:0000256" key="8">
    <source>
        <dbReference type="ARBA" id="ARBA00023065"/>
    </source>
</evidence>
<accession>A0A8X6GCT3</accession>
<dbReference type="OrthoDB" id="6434302at2759"/>
<evidence type="ECO:0000256" key="3">
    <source>
        <dbReference type="ARBA" id="ARBA00022448"/>
    </source>
</evidence>
<evidence type="ECO:0000256" key="2">
    <source>
        <dbReference type="ARBA" id="ARBA00004236"/>
    </source>
</evidence>
<sequence length="199" mass="22902">MHGYLITSWKDDRLLVNGTEVKNSKCADYIWTPSIIFRTVEKKETFESRENFMNISETEISYIQRYMFTVGCRMFFNDYPFDTQHCEFPIGLFQTEEMDISIGWLTVNDSYGLILSKDFKPLQFFLNKPVAIQNKMGIAVLFVFVRRLLGSIINVFLPSSLIVAVSWVSFWIRVEAAPARVALSVTSLLTLCTQVCISS</sequence>
<name>A0A8X6GCT3_TRICU</name>
<dbReference type="GO" id="GO:0004888">
    <property type="term" value="F:transmembrane signaling receptor activity"/>
    <property type="evidence" value="ECO:0007669"/>
    <property type="project" value="InterPro"/>
</dbReference>
<dbReference type="GO" id="GO:0005230">
    <property type="term" value="F:extracellular ligand-gated monoatomic ion channel activity"/>
    <property type="evidence" value="ECO:0007669"/>
    <property type="project" value="InterPro"/>
</dbReference>
<reference evidence="14" key="1">
    <citation type="submission" date="2020-07" db="EMBL/GenBank/DDBJ databases">
        <title>Multicomponent nature underlies the extraordinary mechanical properties of spider dragline silk.</title>
        <authorList>
            <person name="Kono N."/>
            <person name="Nakamura H."/>
            <person name="Mori M."/>
            <person name="Yoshida Y."/>
            <person name="Ohtoshi R."/>
            <person name="Malay A.D."/>
            <person name="Moran D.A.P."/>
            <person name="Tomita M."/>
            <person name="Numata K."/>
            <person name="Arakawa K."/>
        </authorList>
    </citation>
    <scope>NUCLEOTIDE SEQUENCE</scope>
</reference>
<evidence type="ECO:0000256" key="6">
    <source>
        <dbReference type="ARBA" id="ARBA00022729"/>
    </source>
</evidence>
<dbReference type="PRINTS" id="PR00253">
    <property type="entry name" value="GABAARECEPTR"/>
</dbReference>
<protein>
    <submittedName>
        <fullName evidence="14">Gamma-aminobutyric acid receptor subunit pi</fullName>
    </submittedName>
</protein>
<keyword evidence="9 11" id="KW-0472">Membrane</keyword>
<evidence type="ECO:0000256" key="10">
    <source>
        <dbReference type="ARBA" id="ARBA00023303"/>
    </source>
</evidence>
<dbReference type="GO" id="GO:0099095">
    <property type="term" value="F:ligand-gated monoatomic anion channel activity"/>
    <property type="evidence" value="ECO:0007669"/>
    <property type="project" value="UniProtKB-ARBA"/>
</dbReference>
<feature type="domain" description="Neurotransmitter-gated ion-channel ligand-binding" evidence="12">
    <location>
        <begin position="4"/>
        <end position="133"/>
    </location>
</feature>
<dbReference type="SUPFAM" id="SSF90112">
    <property type="entry name" value="Neurotransmitter-gated ion-channel transmembrane pore"/>
    <property type="match status" value="1"/>
</dbReference>
<dbReference type="Pfam" id="PF02931">
    <property type="entry name" value="Neur_chan_LBD"/>
    <property type="match status" value="1"/>
</dbReference>
<dbReference type="InterPro" id="IPR036734">
    <property type="entry name" value="Neur_chan_lig-bd_sf"/>
</dbReference>
<keyword evidence="5 11" id="KW-0812">Transmembrane</keyword>
<gene>
    <name evidence="14" type="primary">Gabrp</name>
    <name evidence="14" type="ORF">TNCT_276621</name>
</gene>
<evidence type="ECO:0000313" key="14">
    <source>
        <dbReference type="EMBL" id="GFR01303.1"/>
    </source>
</evidence>
<dbReference type="InterPro" id="IPR036719">
    <property type="entry name" value="Neuro-gated_channel_TM_sf"/>
</dbReference>
<dbReference type="EMBL" id="BMAO01015357">
    <property type="protein sequence ID" value="GFR01303.1"/>
    <property type="molecule type" value="Genomic_DNA"/>
</dbReference>
<feature type="transmembrane region" description="Helical" evidence="11">
    <location>
        <begin position="152"/>
        <end position="172"/>
    </location>
</feature>
<evidence type="ECO:0000256" key="5">
    <source>
        <dbReference type="ARBA" id="ARBA00022692"/>
    </source>
</evidence>
<dbReference type="InterPro" id="IPR018000">
    <property type="entry name" value="Neurotransmitter_ion_chnl_CS"/>
</dbReference>
<evidence type="ECO:0000313" key="15">
    <source>
        <dbReference type="Proteomes" id="UP000887116"/>
    </source>
</evidence>
<comment type="subcellular location">
    <subcellularLocation>
        <location evidence="2">Cell membrane</location>
    </subcellularLocation>
    <subcellularLocation>
        <location evidence="1">Membrane</location>
        <topology evidence="1">Multi-pass membrane protein</topology>
    </subcellularLocation>
</comment>
<dbReference type="GO" id="GO:0005254">
    <property type="term" value="F:chloride channel activity"/>
    <property type="evidence" value="ECO:0007669"/>
    <property type="project" value="UniProtKB-ARBA"/>
</dbReference>
<evidence type="ECO:0000256" key="1">
    <source>
        <dbReference type="ARBA" id="ARBA00004141"/>
    </source>
</evidence>
<comment type="caution">
    <text evidence="14">The sequence shown here is derived from an EMBL/GenBank/DDBJ whole genome shotgun (WGS) entry which is preliminary data.</text>
</comment>
<keyword evidence="4" id="KW-1003">Cell membrane</keyword>
<dbReference type="AlphaFoldDB" id="A0A8X6GCT3"/>
<dbReference type="InterPro" id="IPR038050">
    <property type="entry name" value="Neuro_actylchol_rec"/>
</dbReference>
<evidence type="ECO:0000256" key="4">
    <source>
        <dbReference type="ARBA" id="ARBA00022475"/>
    </source>
</evidence>
<dbReference type="GO" id="GO:0005886">
    <property type="term" value="C:plasma membrane"/>
    <property type="evidence" value="ECO:0007669"/>
    <property type="project" value="UniProtKB-SubCell"/>
</dbReference>
<keyword evidence="10" id="KW-0407">Ion channel</keyword>